<dbReference type="PANTHER" id="PTHR14064">
    <property type="entry name" value="CHONDROMODULIN-RELATED"/>
    <property type="match status" value="1"/>
</dbReference>
<reference evidence="11 12" key="1">
    <citation type="journal article" date="2018" name="Nat. Ecol. Evol.">
        <title>Shark genomes provide insights into elasmobranch evolution and the origin of vertebrates.</title>
        <authorList>
            <person name="Hara Y"/>
            <person name="Yamaguchi K"/>
            <person name="Onimaru K"/>
            <person name="Kadota M"/>
            <person name="Koyanagi M"/>
            <person name="Keeley SD"/>
            <person name="Tatsumi K"/>
            <person name="Tanaka K"/>
            <person name="Motone F"/>
            <person name="Kageyama Y"/>
            <person name="Nozu R"/>
            <person name="Adachi N"/>
            <person name="Nishimura O"/>
            <person name="Nakagawa R"/>
            <person name="Tanegashima C"/>
            <person name="Kiyatake I"/>
            <person name="Matsumoto R"/>
            <person name="Murakumo K"/>
            <person name="Nishida K"/>
            <person name="Terakita A"/>
            <person name="Kuratani S"/>
            <person name="Sato K"/>
            <person name="Hyodo S Kuraku.S."/>
        </authorList>
    </citation>
    <scope>NUCLEOTIDE SEQUENCE [LARGE SCALE GENOMIC DNA]</scope>
</reference>
<feature type="region of interest" description="Disordered" evidence="8">
    <location>
        <begin position="211"/>
        <end position="234"/>
    </location>
</feature>
<keyword evidence="3 9" id="KW-0812">Transmembrane</keyword>
<feature type="transmembrane region" description="Helical" evidence="9">
    <location>
        <begin position="29"/>
        <end position="54"/>
    </location>
</feature>
<dbReference type="InterPro" id="IPR043405">
    <property type="entry name" value="Chondromodulin/Tenomodulin"/>
</dbReference>
<proteinExistence type="inferred from homology"/>
<dbReference type="GO" id="GO:0001937">
    <property type="term" value="P:negative regulation of endothelial cell proliferation"/>
    <property type="evidence" value="ECO:0007669"/>
    <property type="project" value="TreeGrafter"/>
</dbReference>
<dbReference type="STRING" id="137246.A0A401SL82"/>
<accession>A0A401SL82</accession>
<feature type="compositionally biased region" description="Basic and acidic residues" evidence="8">
    <location>
        <begin position="211"/>
        <end position="224"/>
    </location>
</feature>
<comment type="subcellular location">
    <subcellularLocation>
        <location evidence="1">Membrane</location>
        <topology evidence="1">Single-pass membrane protein</topology>
    </subcellularLocation>
</comment>
<dbReference type="SMART" id="SM01039">
    <property type="entry name" value="BRICHOS"/>
    <property type="match status" value="1"/>
</dbReference>
<evidence type="ECO:0000256" key="5">
    <source>
        <dbReference type="ARBA" id="ARBA00023136"/>
    </source>
</evidence>
<protein>
    <recommendedName>
        <fullName evidence="10">BRICHOS domain-containing protein</fullName>
    </recommendedName>
</protein>
<dbReference type="InterPro" id="IPR007084">
    <property type="entry name" value="BRICHOS_dom"/>
</dbReference>
<name>A0A401SL82_CHIPU</name>
<organism evidence="11 12">
    <name type="scientific">Chiloscyllium punctatum</name>
    <name type="common">Brownbanded bambooshark</name>
    <name type="synonym">Hemiscyllium punctatum</name>
    <dbReference type="NCBI Taxonomy" id="137246"/>
    <lineage>
        <taxon>Eukaryota</taxon>
        <taxon>Metazoa</taxon>
        <taxon>Chordata</taxon>
        <taxon>Craniata</taxon>
        <taxon>Vertebrata</taxon>
        <taxon>Chondrichthyes</taxon>
        <taxon>Elasmobranchii</taxon>
        <taxon>Galeomorphii</taxon>
        <taxon>Galeoidea</taxon>
        <taxon>Orectolobiformes</taxon>
        <taxon>Hemiscylliidae</taxon>
        <taxon>Chiloscyllium</taxon>
    </lineage>
</organism>
<gene>
    <name evidence="11" type="ORF">chiPu_0009595</name>
</gene>
<evidence type="ECO:0000313" key="12">
    <source>
        <dbReference type="Proteomes" id="UP000287033"/>
    </source>
</evidence>
<keyword evidence="12" id="KW-1185">Reference proteome</keyword>
<dbReference type="OrthoDB" id="5985282at2759"/>
<dbReference type="PANTHER" id="PTHR14064:SF5">
    <property type="entry name" value="LEUKOCYTE CELL-DERIVED CHEMOTAXIN 1"/>
    <property type="match status" value="1"/>
</dbReference>
<comment type="caution">
    <text evidence="11">The sequence shown here is derived from an EMBL/GenBank/DDBJ whole genome shotgun (WGS) entry which is preliminary data.</text>
</comment>
<sequence>MAEKPNLGGQYLAADVFVMKEKRVHRSSCVKFGTLLALLVILLLLGSFGAHYYWEQRESKVYDIFYRININGTVKASLMKVDAVNSFETFTTGNGSEESVEIHDFKSGLTGVWFAGGEKCYIKRQNKMSLPKTAPIKNDEELISLQDEIMPVKFDETVVWVAAEQPIKDQRFLLNSKVLEVCGNLPIYWLRPSYLKDPGFYDFGEPEKAEGDEFTTHSDAEPSRKRPSRSVDDDDLNDYTEHGLYIDPWYDQNGFCCAMCRRGHQYCQRVCEPLGGYMPYPYHYRGCRVICRIIMPCNWWVARILGRV</sequence>
<evidence type="ECO:0000256" key="9">
    <source>
        <dbReference type="SAM" id="Phobius"/>
    </source>
</evidence>
<feature type="domain" description="BRICHOS" evidence="10">
    <location>
        <begin position="93"/>
        <end position="190"/>
    </location>
</feature>
<evidence type="ECO:0000256" key="6">
    <source>
        <dbReference type="ARBA" id="ARBA00023157"/>
    </source>
</evidence>
<dbReference type="OMA" id="TIYWIHP"/>
<dbReference type="GO" id="GO:0016020">
    <property type="term" value="C:membrane"/>
    <property type="evidence" value="ECO:0007669"/>
    <property type="project" value="UniProtKB-SubCell"/>
</dbReference>
<evidence type="ECO:0000256" key="4">
    <source>
        <dbReference type="ARBA" id="ARBA00022989"/>
    </source>
</evidence>
<keyword evidence="5 9" id="KW-0472">Membrane</keyword>
<dbReference type="Proteomes" id="UP000287033">
    <property type="component" value="Unassembled WGS sequence"/>
</dbReference>
<comment type="similarity">
    <text evidence="2">Belongs to the chondromodulin-1 family.</text>
</comment>
<dbReference type="Gene3D" id="3.30.390.150">
    <property type="match status" value="1"/>
</dbReference>
<dbReference type="EMBL" id="BEZZ01000345">
    <property type="protein sequence ID" value="GCC31139.1"/>
    <property type="molecule type" value="Genomic_DNA"/>
</dbReference>
<dbReference type="PROSITE" id="PS50869">
    <property type="entry name" value="BRICHOS"/>
    <property type="match status" value="1"/>
</dbReference>
<keyword evidence="6" id="KW-1015">Disulfide bond</keyword>
<keyword evidence="7" id="KW-0325">Glycoprotein</keyword>
<evidence type="ECO:0000256" key="3">
    <source>
        <dbReference type="ARBA" id="ARBA00022692"/>
    </source>
</evidence>
<evidence type="ECO:0000256" key="1">
    <source>
        <dbReference type="ARBA" id="ARBA00004167"/>
    </source>
</evidence>
<dbReference type="GO" id="GO:0016525">
    <property type="term" value="P:negative regulation of angiogenesis"/>
    <property type="evidence" value="ECO:0007669"/>
    <property type="project" value="TreeGrafter"/>
</dbReference>
<dbReference type="Pfam" id="PF04089">
    <property type="entry name" value="BRICHOS"/>
    <property type="match status" value="1"/>
</dbReference>
<evidence type="ECO:0000259" key="10">
    <source>
        <dbReference type="PROSITE" id="PS50869"/>
    </source>
</evidence>
<evidence type="ECO:0000256" key="2">
    <source>
        <dbReference type="ARBA" id="ARBA00009898"/>
    </source>
</evidence>
<dbReference type="AlphaFoldDB" id="A0A401SL82"/>
<evidence type="ECO:0000313" key="11">
    <source>
        <dbReference type="EMBL" id="GCC31139.1"/>
    </source>
</evidence>
<keyword evidence="4 9" id="KW-1133">Transmembrane helix</keyword>
<evidence type="ECO:0000256" key="8">
    <source>
        <dbReference type="SAM" id="MobiDB-lite"/>
    </source>
</evidence>
<evidence type="ECO:0000256" key="7">
    <source>
        <dbReference type="ARBA" id="ARBA00023180"/>
    </source>
</evidence>